<evidence type="ECO:0000313" key="2">
    <source>
        <dbReference type="Proteomes" id="UP000516314"/>
    </source>
</evidence>
<reference evidence="1 2" key="1">
    <citation type="submission" date="2020-09" db="EMBL/GenBank/DDBJ databases">
        <authorList>
            <person name="Ashkenazy H."/>
        </authorList>
    </citation>
    <scope>NUCLEOTIDE SEQUENCE [LARGE SCALE GENOMIC DNA]</scope>
    <source>
        <strain evidence="2">cv. Cdm-0</strain>
    </source>
</reference>
<accession>A0A7G2EB17</accession>
<organism evidence="1 2">
    <name type="scientific">Arabidopsis thaliana</name>
    <name type="common">Mouse-ear cress</name>
    <dbReference type="NCBI Taxonomy" id="3702"/>
    <lineage>
        <taxon>Eukaryota</taxon>
        <taxon>Viridiplantae</taxon>
        <taxon>Streptophyta</taxon>
        <taxon>Embryophyta</taxon>
        <taxon>Tracheophyta</taxon>
        <taxon>Spermatophyta</taxon>
        <taxon>Magnoliopsida</taxon>
        <taxon>eudicotyledons</taxon>
        <taxon>Gunneridae</taxon>
        <taxon>Pentapetalae</taxon>
        <taxon>rosids</taxon>
        <taxon>malvids</taxon>
        <taxon>Brassicales</taxon>
        <taxon>Brassicaceae</taxon>
        <taxon>Camelineae</taxon>
        <taxon>Arabidopsis</taxon>
    </lineage>
</organism>
<dbReference type="EMBL" id="LR881467">
    <property type="protein sequence ID" value="CAD5317986.1"/>
    <property type="molecule type" value="Genomic_DNA"/>
</dbReference>
<dbReference type="Pfam" id="PF04827">
    <property type="entry name" value="Plant_tran"/>
    <property type="match status" value="1"/>
</dbReference>
<gene>
    <name evidence="1" type="ORF">AT9943_LOCUS6231</name>
</gene>
<dbReference type="InterPro" id="IPR006912">
    <property type="entry name" value="Harbinger_derived_prot"/>
</dbReference>
<name>A0A7G2EB17_ARATH</name>
<protein>
    <submittedName>
        <fullName evidence="1">(thale cress) hypothetical protein</fullName>
    </submittedName>
</protein>
<dbReference type="AlphaFoldDB" id="A0A7G2EB17"/>
<evidence type="ECO:0000313" key="1">
    <source>
        <dbReference type="EMBL" id="CAD5317986.1"/>
    </source>
</evidence>
<proteinExistence type="predicted"/>
<sequence length="85" mass="10066">MRSCIILHNMIVEDERETYAQHWTDYDQFEASRSSTQQPFSTEVLPVFTNHVRARSELRDLNVHHELQADPVKHIRAQFGMFHGE</sequence>
<dbReference type="Proteomes" id="UP000516314">
    <property type="component" value="Chromosome 2"/>
</dbReference>